<proteinExistence type="predicted"/>
<dbReference type="EMBL" id="UARG01000031">
    <property type="protein sequence ID" value="SQA94408.1"/>
    <property type="molecule type" value="Genomic_DNA"/>
</dbReference>
<dbReference type="AlphaFoldDB" id="A0A2X2SQ35"/>
<name>A0A2X2SQ35_CAPOC</name>
<reference evidence="1 2" key="1">
    <citation type="submission" date="2018-06" db="EMBL/GenBank/DDBJ databases">
        <authorList>
            <consortium name="Pathogen Informatics"/>
            <person name="Doyle S."/>
        </authorList>
    </citation>
    <scope>NUCLEOTIDE SEQUENCE [LARGE SCALE GENOMIC DNA]</scope>
    <source>
        <strain evidence="1 2">NCTC11546</strain>
    </source>
</reference>
<protein>
    <submittedName>
        <fullName evidence="1">Uncharacterized protein</fullName>
    </submittedName>
</protein>
<sequence length="37" mass="4453">MKNIYFYISWISSTNNKAGVPYPRAIQDYSTFKHYFT</sequence>
<evidence type="ECO:0000313" key="2">
    <source>
        <dbReference type="Proteomes" id="UP000249891"/>
    </source>
</evidence>
<dbReference type="Proteomes" id="UP000249891">
    <property type="component" value="Unassembled WGS sequence"/>
</dbReference>
<organism evidence="1 2">
    <name type="scientific">Capnocytophaga ochracea</name>
    <dbReference type="NCBI Taxonomy" id="1018"/>
    <lineage>
        <taxon>Bacteria</taxon>
        <taxon>Pseudomonadati</taxon>
        <taxon>Bacteroidota</taxon>
        <taxon>Flavobacteriia</taxon>
        <taxon>Flavobacteriales</taxon>
        <taxon>Flavobacteriaceae</taxon>
        <taxon>Capnocytophaga</taxon>
    </lineage>
</organism>
<evidence type="ECO:0000313" key="1">
    <source>
        <dbReference type="EMBL" id="SQA94408.1"/>
    </source>
</evidence>
<gene>
    <name evidence="1" type="ORF">NCTC11546_02578</name>
</gene>
<accession>A0A2X2SQ35</accession>